<dbReference type="Gene3D" id="3.90.550.10">
    <property type="entry name" value="Spore Coat Polysaccharide Biosynthesis Protein SpsA, Chain A"/>
    <property type="match status" value="1"/>
</dbReference>
<dbReference type="Proteomes" id="UP000033969">
    <property type="component" value="Unassembled WGS sequence"/>
</dbReference>
<evidence type="ECO:0000256" key="4">
    <source>
        <dbReference type="ARBA" id="ARBA00022679"/>
    </source>
</evidence>
<dbReference type="PANTHER" id="PTHR43646">
    <property type="entry name" value="GLYCOSYLTRANSFERASE"/>
    <property type="match status" value="1"/>
</dbReference>
<keyword evidence="3" id="KW-0328">Glycosyltransferase</keyword>
<evidence type="ECO:0000313" key="8">
    <source>
        <dbReference type="Proteomes" id="UP000033969"/>
    </source>
</evidence>
<evidence type="ECO:0000313" key="7">
    <source>
        <dbReference type="EMBL" id="KKS18371.1"/>
    </source>
</evidence>
<dbReference type="InterPro" id="IPR029044">
    <property type="entry name" value="Nucleotide-diphossugar_trans"/>
</dbReference>
<evidence type="ECO:0000259" key="6">
    <source>
        <dbReference type="Pfam" id="PF00535"/>
    </source>
</evidence>
<evidence type="ECO:0000256" key="5">
    <source>
        <dbReference type="ARBA" id="ARBA00023136"/>
    </source>
</evidence>
<comment type="caution">
    <text evidence="7">The sequence shown here is derived from an EMBL/GenBank/DDBJ whole genome shotgun (WGS) entry which is preliminary data.</text>
</comment>
<dbReference type="PANTHER" id="PTHR43646:SF2">
    <property type="entry name" value="GLYCOSYLTRANSFERASE 2-LIKE DOMAIN-CONTAINING PROTEIN"/>
    <property type="match status" value="1"/>
</dbReference>
<name>A0A0G0Z8C6_9BACT</name>
<evidence type="ECO:0000256" key="2">
    <source>
        <dbReference type="ARBA" id="ARBA00022475"/>
    </source>
</evidence>
<dbReference type="EMBL" id="LCBU01000008">
    <property type="protein sequence ID" value="KKS18371.1"/>
    <property type="molecule type" value="Genomic_DNA"/>
</dbReference>
<evidence type="ECO:0000256" key="1">
    <source>
        <dbReference type="ARBA" id="ARBA00004236"/>
    </source>
</evidence>
<accession>A0A0G0Z8C6</accession>
<sequence length="287" mass="33585">MTRTFFTIVIPTLNEEKRLPTLLSDLEKQTFNDFSVIVVDAMSSDATIRLARQCHTRVVISNKKNVSYQRNLGAKHSQSEWTVFMDADNRIPKDYLQKIKEYVEIYSPDILSSWIVPDSRLKKDKITATLMNIFMEINKNASRPYILESMIFIKTKIFQTLGGFNTDIPWGEGEDMLGRAHKMGFKFEMLRDPKYTYSFRRLKKIGTFKMLQKISQIEIIKMVKGDLTKNDAHFFYPMNGGTFYKNGEEPKMTLQKFISILFQDKEISSKSLKSFKKNIDPWKSLFR</sequence>
<dbReference type="AlphaFoldDB" id="A0A0G0Z8C6"/>
<feature type="domain" description="Glycosyltransferase 2-like" evidence="6">
    <location>
        <begin position="7"/>
        <end position="128"/>
    </location>
</feature>
<dbReference type="InterPro" id="IPR001173">
    <property type="entry name" value="Glyco_trans_2-like"/>
</dbReference>
<dbReference type="GO" id="GO:0016757">
    <property type="term" value="F:glycosyltransferase activity"/>
    <property type="evidence" value="ECO:0007669"/>
    <property type="project" value="UniProtKB-KW"/>
</dbReference>
<dbReference type="GO" id="GO:0005886">
    <property type="term" value="C:plasma membrane"/>
    <property type="evidence" value="ECO:0007669"/>
    <property type="project" value="UniProtKB-SubCell"/>
</dbReference>
<reference evidence="7 8" key="1">
    <citation type="journal article" date="2015" name="Nature">
        <title>rRNA introns, odd ribosomes, and small enigmatic genomes across a large radiation of phyla.</title>
        <authorList>
            <person name="Brown C.T."/>
            <person name="Hug L.A."/>
            <person name="Thomas B.C."/>
            <person name="Sharon I."/>
            <person name="Castelle C.J."/>
            <person name="Singh A."/>
            <person name="Wilkins M.J."/>
            <person name="Williams K.H."/>
            <person name="Banfield J.F."/>
        </authorList>
    </citation>
    <scope>NUCLEOTIDE SEQUENCE [LARGE SCALE GENOMIC DNA]</scope>
</reference>
<keyword evidence="4 7" id="KW-0808">Transferase</keyword>
<keyword evidence="5" id="KW-0472">Membrane</keyword>
<dbReference type="SUPFAM" id="SSF53448">
    <property type="entry name" value="Nucleotide-diphospho-sugar transferases"/>
    <property type="match status" value="1"/>
</dbReference>
<proteinExistence type="predicted"/>
<gene>
    <name evidence="7" type="ORF">UU74_C0008G0007</name>
</gene>
<protein>
    <submittedName>
        <fullName evidence="7">Glycosyl transferase family 2</fullName>
    </submittedName>
</protein>
<comment type="subcellular location">
    <subcellularLocation>
        <location evidence="1">Cell membrane</location>
    </subcellularLocation>
</comment>
<organism evidence="7 8">
    <name type="scientific">Candidatus Woesebacteria bacterium GW2011_GWA1_41_7</name>
    <dbReference type="NCBI Taxonomy" id="1618556"/>
    <lineage>
        <taxon>Bacteria</taxon>
        <taxon>Candidatus Woeseibacteriota</taxon>
    </lineage>
</organism>
<keyword evidence="2" id="KW-1003">Cell membrane</keyword>
<dbReference type="Pfam" id="PF00535">
    <property type="entry name" value="Glycos_transf_2"/>
    <property type="match status" value="1"/>
</dbReference>
<evidence type="ECO:0000256" key="3">
    <source>
        <dbReference type="ARBA" id="ARBA00022676"/>
    </source>
</evidence>